<keyword evidence="7 9" id="KW-1133">Transmembrane helix</keyword>
<evidence type="ECO:0000256" key="8">
    <source>
        <dbReference type="ARBA" id="ARBA00023136"/>
    </source>
</evidence>
<dbReference type="PANTHER" id="PTHR32243:SF50">
    <property type="entry name" value="MALTOSE_MALTODEXTRIN TRANSPORT SYSTEM PERMEASE PROTEIN MALG"/>
    <property type="match status" value="1"/>
</dbReference>
<name>A0A7R7EK24_9FIRM</name>
<comment type="subcellular location">
    <subcellularLocation>
        <location evidence="1 9">Cell membrane</location>
        <topology evidence="1 9">Multi-pass membrane protein</topology>
    </subcellularLocation>
</comment>
<dbReference type="SUPFAM" id="SSF161098">
    <property type="entry name" value="MetI-like"/>
    <property type="match status" value="1"/>
</dbReference>
<evidence type="ECO:0000256" key="5">
    <source>
        <dbReference type="ARBA" id="ARBA00022597"/>
    </source>
</evidence>
<feature type="transmembrane region" description="Helical" evidence="9">
    <location>
        <begin position="141"/>
        <end position="164"/>
    </location>
</feature>
<dbReference type="AlphaFoldDB" id="A0A7R7EK24"/>
<dbReference type="GO" id="GO:0005886">
    <property type="term" value="C:plasma membrane"/>
    <property type="evidence" value="ECO:0007669"/>
    <property type="project" value="UniProtKB-SubCell"/>
</dbReference>
<evidence type="ECO:0000256" key="1">
    <source>
        <dbReference type="ARBA" id="ARBA00004651"/>
    </source>
</evidence>
<dbReference type="Gene3D" id="1.10.3720.10">
    <property type="entry name" value="MetI-like"/>
    <property type="match status" value="1"/>
</dbReference>
<evidence type="ECO:0000256" key="9">
    <source>
        <dbReference type="RuleBase" id="RU363032"/>
    </source>
</evidence>
<dbReference type="KEGG" id="ahb:bsdtb5_18600"/>
<keyword evidence="4" id="KW-1003">Cell membrane</keyword>
<evidence type="ECO:0000313" key="12">
    <source>
        <dbReference type="Proteomes" id="UP000595897"/>
    </source>
</evidence>
<dbReference type="PANTHER" id="PTHR32243">
    <property type="entry name" value="MALTOSE TRANSPORT SYSTEM PERMEASE-RELATED"/>
    <property type="match status" value="1"/>
</dbReference>
<evidence type="ECO:0000256" key="3">
    <source>
        <dbReference type="ARBA" id="ARBA00022448"/>
    </source>
</evidence>
<evidence type="ECO:0000256" key="7">
    <source>
        <dbReference type="ARBA" id="ARBA00022989"/>
    </source>
</evidence>
<dbReference type="Pfam" id="PF00528">
    <property type="entry name" value="BPD_transp_1"/>
    <property type="match status" value="1"/>
</dbReference>
<dbReference type="GO" id="GO:0042956">
    <property type="term" value="P:maltodextrin transmembrane transport"/>
    <property type="evidence" value="ECO:0007669"/>
    <property type="project" value="TreeGrafter"/>
</dbReference>
<protein>
    <submittedName>
        <fullName evidence="11">Sugar ABC transporter permease</fullName>
    </submittedName>
</protein>
<dbReference type="Proteomes" id="UP000595897">
    <property type="component" value="Chromosome"/>
</dbReference>
<feature type="domain" description="ABC transmembrane type-1" evidence="10">
    <location>
        <begin position="73"/>
        <end position="264"/>
    </location>
</feature>
<keyword evidence="3 9" id="KW-0813">Transport</keyword>
<dbReference type="PROSITE" id="PS50928">
    <property type="entry name" value="ABC_TM1"/>
    <property type="match status" value="1"/>
</dbReference>
<evidence type="ECO:0000313" key="11">
    <source>
        <dbReference type="EMBL" id="BCN30565.1"/>
    </source>
</evidence>
<dbReference type="InterPro" id="IPR035906">
    <property type="entry name" value="MetI-like_sf"/>
</dbReference>
<keyword evidence="8 9" id="KW-0472">Membrane</keyword>
<evidence type="ECO:0000256" key="2">
    <source>
        <dbReference type="ARBA" id="ARBA00009047"/>
    </source>
</evidence>
<evidence type="ECO:0000259" key="10">
    <source>
        <dbReference type="PROSITE" id="PS50928"/>
    </source>
</evidence>
<feature type="transmembrane region" description="Helical" evidence="9">
    <location>
        <begin position="110"/>
        <end position="135"/>
    </location>
</feature>
<keyword evidence="6 9" id="KW-0812">Transmembrane</keyword>
<feature type="transmembrane region" description="Helical" evidence="9">
    <location>
        <begin position="185"/>
        <end position="208"/>
    </location>
</feature>
<organism evidence="11 12">
    <name type="scientific">Anaeromicropila herbilytica</name>
    <dbReference type="NCBI Taxonomy" id="2785025"/>
    <lineage>
        <taxon>Bacteria</taxon>
        <taxon>Bacillati</taxon>
        <taxon>Bacillota</taxon>
        <taxon>Clostridia</taxon>
        <taxon>Lachnospirales</taxon>
        <taxon>Lachnospiraceae</taxon>
        <taxon>Anaeromicropila</taxon>
    </lineage>
</organism>
<dbReference type="InterPro" id="IPR050901">
    <property type="entry name" value="BP-dep_ABC_trans_perm"/>
</dbReference>
<dbReference type="EMBL" id="AP024169">
    <property type="protein sequence ID" value="BCN30565.1"/>
    <property type="molecule type" value="Genomic_DNA"/>
</dbReference>
<evidence type="ECO:0000256" key="4">
    <source>
        <dbReference type="ARBA" id="ARBA00022475"/>
    </source>
</evidence>
<dbReference type="CDD" id="cd06261">
    <property type="entry name" value="TM_PBP2"/>
    <property type="match status" value="1"/>
</dbReference>
<accession>A0A7R7EK24</accession>
<dbReference type="RefSeq" id="WP_271715776.1">
    <property type="nucleotide sequence ID" value="NZ_AP024169.1"/>
</dbReference>
<feature type="transmembrane region" description="Helical" evidence="9">
    <location>
        <begin position="77"/>
        <end position="98"/>
    </location>
</feature>
<keyword evidence="12" id="KW-1185">Reference proteome</keyword>
<dbReference type="GO" id="GO:0015423">
    <property type="term" value="F:ABC-type maltose transporter activity"/>
    <property type="evidence" value="ECO:0007669"/>
    <property type="project" value="TreeGrafter"/>
</dbReference>
<sequence length="279" mass="30963">MSRKLVQKINVGVTLLVLIIISFFVLYPLVYVVSAAFSPGSSIASLNIVPFKDGFTIKHFKHLFDETNYVTWFKNTFIIAVCTSSLTIVVCSLSAYVFSRFKFSLKKGMLMSLLILQIFPSFVGMIAIYVILLRMGGLDQLWGLVLVYLAGNIPYNTWLVKSYLDTIPKSIDEAARIDGASNLRIFATVVMPLAKPIITFLGITSFTAPWMDFIFPKLVLRSAEKQTLALGLFGFVTEKKSEFTNFAAGALLVSIPFIIFFVFTQKLLVTSLGGAAVKE</sequence>
<feature type="transmembrane region" description="Helical" evidence="9">
    <location>
        <begin position="12"/>
        <end position="37"/>
    </location>
</feature>
<gene>
    <name evidence="11" type="ORF">bsdtb5_18600</name>
</gene>
<feature type="transmembrane region" description="Helical" evidence="9">
    <location>
        <begin position="243"/>
        <end position="263"/>
    </location>
</feature>
<keyword evidence="5" id="KW-0762">Sugar transport</keyword>
<dbReference type="InterPro" id="IPR000515">
    <property type="entry name" value="MetI-like"/>
</dbReference>
<evidence type="ECO:0000256" key="6">
    <source>
        <dbReference type="ARBA" id="ARBA00022692"/>
    </source>
</evidence>
<proteinExistence type="inferred from homology"/>
<comment type="similarity">
    <text evidence="2">Belongs to the binding-protein-dependent transport system permease family. MalFG subfamily.</text>
</comment>
<reference evidence="11 12" key="1">
    <citation type="submission" date="2020-11" db="EMBL/GenBank/DDBJ databases">
        <title>Draft genome sequencing of a Lachnospiraceae strain isolated from anoxic soil subjected to BSD treatment.</title>
        <authorList>
            <person name="Uek A."/>
            <person name="Tonouchi A."/>
        </authorList>
    </citation>
    <scope>NUCLEOTIDE SEQUENCE [LARGE SCALE GENOMIC DNA]</scope>
    <source>
        <strain evidence="11 12">TB5</strain>
    </source>
</reference>